<feature type="active site" description="Charge relay system" evidence="5">
    <location>
        <position position="88"/>
    </location>
</feature>
<dbReference type="PRINTS" id="PR00723">
    <property type="entry name" value="SUBTILISIN"/>
</dbReference>
<dbReference type="GO" id="GO:0006508">
    <property type="term" value="P:proteolysis"/>
    <property type="evidence" value="ECO:0007669"/>
    <property type="project" value="UniProtKB-KW"/>
</dbReference>
<dbReference type="PANTHER" id="PTHR43399:SF4">
    <property type="entry name" value="CELL WALL-ASSOCIATED PROTEASE"/>
    <property type="match status" value="1"/>
</dbReference>
<keyword evidence="8" id="KW-0732">Signal</keyword>
<dbReference type="EMBL" id="CP048882">
    <property type="protein sequence ID" value="QPP06250.1"/>
    <property type="molecule type" value="Genomic_DNA"/>
</dbReference>
<feature type="active site" description="Charge relay system" evidence="5">
    <location>
        <position position="240"/>
    </location>
</feature>
<dbReference type="InterPro" id="IPR000209">
    <property type="entry name" value="Peptidase_S8/S53_dom"/>
</dbReference>
<feature type="compositionally biased region" description="Low complexity" evidence="6">
    <location>
        <begin position="323"/>
        <end position="341"/>
    </location>
</feature>
<evidence type="ECO:0000259" key="9">
    <source>
        <dbReference type="Pfam" id="PF00082"/>
    </source>
</evidence>
<protein>
    <submittedName>
        <fullName evidence="10">S8 family serine peptidase</fullName>
    </submittedName>
</protein>
<dbReference type="InterPro" id="IPR051048">
    <property type="entry name" value="Peptidase_S8/S53_subtilisin"/>
</dbReference>
<dbReference type="InterPro" id="IPR015500">
    <property type="entry name" value="Peptidase_S8_subtilisin-rel"/>
</dbReference>
<keyword evidence="7" id="KW-0472">Membrane</keyword>
<name>A0A7T1WSY6_9ACTN</name>
<organism evidence="10 11">
    <name type="scientific">Streptomyces bathyalis</name>
    <dbReference type="NCBI Taxonomy" id="2710756"/>
    <lineage>
        <taxon>Bacteria</taxon>
        <taxon>Bacillati</taxon>
        <taxon>Actinomycetota</taxon>
        <taxon>Actinomycetes</taxon>
        <taxon>Kitasatosporales</taxon>
        <taxon>Streptomycetaceae</taxon>
        <taxon>Streptomyces</taxon>
    </lineage>
</organism>
<evidence type="ECO:0000256" key="8">
    <source>
        <dbReference type="SAM" id="SignalP"/>
    </source>
</evidence>
<keyword evidence="11" id="KW-1185">Reference proteome</keyword>
<keyword evidence="4 5" id="KW-0720">Serine protease</keyword>
<dbReference type="PANTHER" id="PTHR43399">
    <property type="entry name" value="SUBTILISIN-RELATED"/>
    <property type="match status" value="1"/>
</dbReference>
<evidence type="ECO:0000256" key="7">
    <source>
        <dbReference type="SAM" id="Phobius"/>
    </source>
</evidence>
<evidence type="ECO:0000256" key="3">
    <source>
        <dbReference type="ARBA" id="ARBA00022801"/>
    </source>
</evidence>
<proteinExistence type="inferred from homology"/>
<dbReference type="KEGG" id="sbat:G4Z16_07400"/>
<dbReference type="RefSeq" id="WP_197349937.1">
    <property type="nucleotide sequence ID" value="NZ_CP048882.1"/>
</dbReference>
<dbReference type="GO" id="GO:0004252">
    <property type="term" value="F:serine-type endopeptidase activity"/>
    <property type="evidence" value="ECO:0007669"/>
    <property type="project" value="UniProtKB-UniRule"/>
</dbReference>
<evidence type="ECO:0000256" key="5">
    <source>
        <dbReference type="PROSITE-ProRule" id="PRU01240"/>
    </source>
</evidence>
<evidence type="ECO:0000313" key="11">
    <source>
        <dbReference type="Proteomes" id="UP000595046"/>
    </source>
</evidence>
<evidence type="ECO:0000256" key="1">
    <source>
        <dbReference type="ARBA" id="ARBA00011073"/>
    </source>
</evidence>
<feature type="region of interest" description="Disordered" evidence="6">
    <location>
        <begin position="379"/>
        <end position="428"/>
    </location>
</feature>
<evidence type="ECO:0000256" key="2">
    <source>
        <dbReference type="ARBA" id="ARBA00022670"/>
    </source>
</evidence>
<accession>A0A7T1WSY6</accession>
<keyword evidence="3 5" id="KW-0378">Hydrolase</keyword>
<dbReference type="AlphaFoldDB" id="A0A7T1WSY6"/>
<dbReference type="InterPro" id="IPR023827">
    <property type="entry name" value="Peptidase_S8_Asp-AS"/>
</dbReference>
<dbReference type="PROSITE" id="PS00136">
    <property type="entry name" value="SUBTILASE_ASP"/>
    <property type="match status" value="1"/>
</dbReference>
<evidence type="ECO:0000313" key="10">
    <source>
        <dbReference type="EMBL" id="QPP06250.1"/>
    </source>
</evidence>
<keyword evidence="7" id="KW-0812">Transmembrane</keyword>
<comment type="similarity">
    <text evidence="1 5">Belongs to the peptidase S8 family.</text>
</comment>
<feature type="signal peptide" evidence="8">
    <location>
        <begin position="1"/>
        <end position="24"/>
    </location>
</feature>
<gene>
    <name evidence="10" type="ORF">G4Z16_07400</name>
</gene>
<dbReference type="InterPro" id="IPR036852">
    <property type="entry name" value="Peptidase_S8/S53_dom_sf"/>
</dbReference>
<dbReference type="SUPFAM" id="SSF52743">
    <property type="entry name" value="Subtilisin-like"/>
    <property type="match status" value="1"/>
</dbReference>
<keyword evidence="7" id="KW-1133">Transmembrane helix</keyword>
<feature type="domain" description="Peptidase S8/S53" evidence="9">
    <location>
        <begin position="48"/>
        <end position="294"/>
    </location>
</feature>
<dbReference type="Gene3D" id="3.40.50.200">
    <property type="entry name" value="Peptidase S8/S53 domain"/>
    <property type="match status" value="1"/>
</dbReference>
<evidence type="ECO:0000256" key="4">
    <source>
        <dbReference type="ARBA" id="ARBA00022825"/>
    </source>
</evidence>
<feature type="active site" description="Charge relay system" evidence="5">
    <location>
        <position position="57"/>
    </location>
</feature>
<keyword evidence="2 5" id="KW-0645">Protease</keyword>
<dbReference type="PROSITE" id="PS51892">
    <property type="entry name" value="SUBTILASE"/>
    <property type="match status" value="1"/>
</dbReference>
<feature type="compositionally biased region" description="Pro residues" evidence="6">
    <location>
        <begin position="415"/>
        <end position="428"/>
    </location>
</feature>
<feature type="region of interest" description="Disordered" evidence="6">
    <location>
        <begin position="310"/>
        <end position="341"/>
    </location>
</feature>
<feature type="chain" id="PRO_5032451295" evidence="8">
    <location>
        <begin position="25"/>
        <end position="428"/>
    </location>
</feature>
<dbReference type="Proteomes" id="UP000595046">
    <property type="component" value="Chromosome"/>
</dbReference>
<dbReference type="Pfam" id="PF00082">
    <property type="entry name" value="Peptidase_S8"/>
    <property type="match status" value="1"/>
</dbReference>
<evidence type="ECO:0000256" key="6">
    <source>
        <dbReference type="SAM" id="MobiDB-lite"/>
    </source>
</evidence>
<reference evidence="11" key="1">
    <citation type="submission" date="2020-02" db="EMBL/GenBank/DDBJ databases">
        <title>Streptomyces sp. ASO4wet.</title>
        <authorList>
            <person name="Risdian C."/>
            <person name="Landwehr W."/>
            <person name="Schupp P."/>
            <person name="Wink J."/>
        </authorList>
    </citation>
    <scope>NUCLEOTIDE SEQUENCE [LARGE SCALE GENOMIC DNA]</scope>
    <source>
        <strain evidence="11">ASO4wet</strain>
    </source>
</reference>
<sequence length="428" mass="43719">MLHLVGTGALTGALLLGSAPVASADDIRERQWALNAFAAEDIWAHATGKGVTVAVVDTGLDSHPDLKGAIVRGKDYTQGKGNSDNGSHGTAMSSLIAARGHGPGNKLGMKGLAPGSKIMPITVPTASTYGKGIRYAVDHGAKVVNLSYGGPRDEGDRKAVEYAISKDVVVVAATGNTPGKHKEYPAAYPGVVSVGGLGRDGTLWEGSSWGSNTTLVAPAEKNLSASPKYKSGYAIGDGTSDAAAYVSAAAALVREKHPDLTAGQVINRLIKSAKPLTDAKGNAPKLPDEKFGYGVVRPFRAVTSDYAAGPKAGPLAQPEKSSDSAAGSTSSDSGSSSSDDSSGWMYVLGPPIVLFGLILVVLIGVAVVIVVLVKRKDSRDRVSDPWGSGNGPTVPGQQYPGQQPHAPAGQFGGPPTAPPPPPNQPPSR</sequence>
<feature type="transmembrane region" description="Helical" evidence="7">
    <location>
        <begin position="344"/>
        <end position="373"/>
    </location>
</feature>